<gene>
    <name evidence="1" type="ORF">AK812_SmicGene874</name>
</gene>
<protein>
    <submittedName>
        <fullName evidence="1">Uncharacterized protein</fullName>
    </submittedName>
</protein>
<accession>A0A1Q9F5D1</accession>
<name>A0A1Q9F5D1_SYMMI</name>
<reference evidence="1 2" key="1">
    <citation type="submission" date="2016-02" db="EMBL/GenBank/DDBJ databases">
        <title>Genome analysis of coral dinoflagellate symbionts highlights evolutionary adaptations to a symbiotic lifestyle.</title>
        <authorList>
            <person name="Aranda M."/>
            <person name="Li Y."/>
            <person name="Liew Y.J."/>
            <person name="Baumgarten S."/>
            <person name="Simakov O."/>
            <person name="Wilson M."/>
            <person name="Piel J."/>
            <person name="Ashoor H."/>
            <person name="Bougouffa S."/>
            <person name="Bajic V.B."/>
            <person name="Ryu T."/>
            <person name="Ravasi T."/>
            <person name="Bayer T."/>
            <person name="Micklem G."/>
            <person name="Kim H."/>
            <person name="Bhak J."/>
            <person name="Lajeunesse T.C."/>
            <person name="Voolstra C.R."/>
        </authorList>
    </citation>
    <scope>NUCLEOTIDE SEQUENCE [LARGE SCALE GENOMIC DNA]</scope>
    <source>
        <strain evidence="1 2">CCMP2467</strain>
    </source>
</reference>
<dbReference type="Proteomes" id="UP000186817">
    <property type="component" value="Unassembled WGS sequence"/>
</dbReference>
<evidence type="ECO:0000313" key="1">
    <source>
        <dbReference type="EMBL" id="OLQ14904.1"/>
    </source>
</evidence>
<dbReference type="OrthoDB" id="10381045at2759"/>
<keyword evidence="2" id="KW-1185">Reference proteome</keyword>
<evidence type="ECO:0000313" key="2">
    <source>
        <dbReference type="Proteomes" id="UP000186817"/>
    </source>
</evidence>
<dbReference type="EMBL" id="LSRX01000009">
    <property type="protein sequence ID" value="OLQ14904.1"/>
    <property type="molecule type" value="Genomic_DNA"/>
</dbReference>
<sequence>MLKVKHTFISVDALEGDVEGLTSTTKPCGTITRSRSQECLGRKISESDQVMKLNRILLSDKEAVKEARSPVASCAPPALNEAAATNTAIQLLEGPGWIELGSFGAIPVHLPKSMWAPDPLLPGSSKLQLGRGFGHWLGLIHDVGVGFFIE</sequence>
<comment type="caution">
    <text evidence="1">The sequence shown here is derived from an EMBL/GenBank/DDBJ whole genome shotgun (WGS) entry which is preliminary data.</text>
</comment>
<organism evidence="1 2">
    <name type="scientific">Symbiodinium microadriaticum</name>
    <name type="common">Dinoflagellate</name>
    <name type="synonym">Zooxanthella microadriatica</name>
    <dbReference type="NCBI Taxonomy" id="2951"/>
    <lineage>
        <taxon>Eukaryota</taxon>
        <taxon>Sar</taxon>
        <taxon>Alveolata</taxon>
        <taxon>Dinophyceae</taxon>
        <taxon>Suessiales</taxon>
        <taxon>Symbiodiniaceae</taxon>
        <taxon>Symbiodinium</taxon>
    </lineage>
</organism>
<proteinExistence type="predicted"/>
<dbReference type="AlphaFoldDB" id="A0A1Q9F5D1"/>